<feature type="compositionally biased region" description="Polar residues" evidence="1">
    <location>
        <begin position="66"/>
        <end position="79"/>
    </location>
</feature>
<evidence type="ECO:0000313" key="3">
    <source>
        <dbReference type="EMBL" id="PZV38456.1"/>
    </source>
</evidence>
<evidence type="ECO:0000259" key="2">
    <source>
        <dbReference type="Pfam" id="PF12770"/>
    </source>
</evidence>
<dbReference type="AlphaFoldDB" id="A0A2W7E5H7"/>
<organism evidence="3 4">
    <name type="scientific">Mesorhizobium kowhaii</name>
    <dbReference type="NCBI Taxonomy" id="1300272"/>
    <lineage>
        <taxon>Bacteria</taxon>
        <taxon>Pseudomonadati</taxon>
        <taxon>Pseudomonadota</taxon>
        <taxon>Alphaproteobacteria</taxon>
        <taxon>Hyphomicrobiales</taxon>
        <taxon>Phyllobacteriaceae</taxon>
        <taxon>Mesorhizobium</taxon>
    </lineage>
</organism>
<protein>
    <recommendedName>
        <fullName evidence="2">CHAT domain-containing protein</fullName>
    </recommendedName>
</protein>
<comment type="caution">
    <text evidence="3">The sequence shown here is derived from an EMBL/GenBank/DDBJ whole genome shotgun (WGS) entry which is preliminary data.</text>
</comment>
<sequence length="365" mass="40330">MAEAQYGLEQERNTRLLRMSMTDSHRRELARLIEKEASLRKELQRHGADSAKANESAHRYADQARRASNISSMQGAMRSSQRETDKAVQAGNKAANVTNKLADNARAQANRRRWLESSEKSDRQAQDREAEKRRQKEKAHLREIARLSAPTVHFVHIRPPEPEKLRVLYLTANPGMDLRTDTEVRQVQQSLRGAKYRDLVAIEQRPAATFQDLIDGLNDVRPHVIHFSGHGGGESLLMDGGMLETASERQVSFQLLVKALDATDSPSTLLVLNACDTLDGADVILPAVPVVIAMSDSVLDLAAILFAQQFYAALASGQSIGSALKQAKVAIEAAMIDGAATELPRYIARDDVDISTLVLVKVQEH</sequence>
<name>A0A2W7E5H7_9HYPH</name>
<feature type="domain" description="CHAT" evidence="2">
    <location>
        <begin position="173"/>
        <end position="332"/>
    </location>
</feature>
<feature type="region of interest" description="Disordered" evidence="1">
    <location>
        <begin position="43"/>
        <end position="139"/>
    </location>
</feature>
<evidence type="ECO:0000313" key="4">
    <source>
        <dbReference type="Proteomes" id="UP000248616"/>
    </source>
</evidence>
<keyword evidence="4" id="KW-1185">Reference proteome</keyword>
<gene>
    <name evidence="3" type="ORF">B5V02_12625</name>
</gene>
<dbReference type="InterPro" id="IPR024983">
    <property type="entry name" value="CHAT_dom"/>
</dbReference>
<evidence type="ECO:0000256" key="1">
    <source>
        <dbReference type="SAM" id="MobiDB-lite"/>
    </source>
</evidence>
<accession>A0A2W7E5H7</accession>
<feature type="compositionally biased region" description="Basic and acidic residues" evidence="1">
    <location>
        <begin position="55"/>
        <end position="65"/>
    </location>
</feature>
<feature type="compositionally biased region" description="Basic and acidic residues" evidence="1">
    <location>
        <begin position="113"/>
        <end position="139"/>
    </location>
</feature>
<proteinExistence type="predicted"/>
<dbReference type="EMBL" id="MZXV01000027">
    <property type="protein sequence ID" value="PZV38456.1"/>
    <property type="molecule type" value="Genomic_DNA"/>
</dbReference>
<dbReference type="Pfam" id="PF12770">
    <property type="entry name" value="CHAT"/>
    <property type="match status" value="1"/>
</dbReference>
<reference evidence="4" key="1">
    <citation type="submission" date="2017-03" db="EMBL/GenBank/DDBJ databases">
        <authorList>
            <person name="Safronova V.I."/>
            <person name="Sazanova A.L."/>
            <person name="Chirak E.R."/>
        </authorList>
    </citation>
    <scope>NUCLEOTIDE SEQUENCE [LARGE SCALE GENOMIC DNA]</scope>
    <source>
        <strain evidence="4">Ach-343</strain>
    </source>
</reference>
<dbReference type="Proteomes" id="UP000248616">
    <property type="component" value="Unassembled WGS sequence"/>
</dbReference>